<dbReference type="CDD" id="cd07025">
    <property type="entry name" value="Peptidase_S66"/>
    <property type="match status" value="1"/>
</dbReference>
<accession>A0A1H8ZAJ3</accession>
<dbReference type="InterPro" id="IPR027478">
    <property type="entry name" value="LdcA_N"/>
</dbReference>
<evidence type="ECO:0000256" key="4">
    <source>
        <dbReference type="ARBA" id="ARBA00022801"/>
    </source>
</evidence>
<dbReference type="GO" id="GO:0008236">
    <property type="term" value="F:serine-type peptidase activity"/>
    <property type="evidence" value="ECO:0007669"/>
    <property type="project" value="UniProtKB-KW"/>
</dbReference>
<name>A0A1H8ZAJ3_9BACT</name>
<organism evidence="9 10">
    <name type="scientific">Neolewinella agarilytica</name>
    <dbReference type="NCBI Taxonomy" id="478744"/>
    <lineage>
        <taxon>Bacteria</taxon>
        <taxon>Pseudomonadati</taxon>
        <taxon>Bacteroidota</taxon>
        <taxon>Saprospiria</taxon>
        <taxon>Saprospirales</taxon>
        <taxon>Lewinellaceae</taxon>
        <taxon>Neolewinella</taxon>
    </lineage>
</organism>
<evidence type="ECO:0000256" key="3">
    <source>
        <dbReference type="ARBA" id="ARBA00022670"/>
    </source>
</evidence>
<evidence type="ECO:0000313" key="9">
    <source>
        <dbReference type="EMBL" id="SEP61450.1"/>
    </source>
</evidence>
<dbReference type="AlphaFoldDB" id="A0A1H8ZAJ3"/>
<protein>
    <submittedName>
        <fullName evidence="9">Muramoyltetrapeptide carboxypeptidase</fullName>
    </submittedName>
</protein>
<feature type="active site" description="Nucleophile" evidence="6">
    <location>
        <position position="140"/>
    </location>
</feature>
<reference evidence="10" key="1">
    <citation type="submission" date="2016-10" db="EMBL/GenBank/DDBJ databases">
        <authorList>
            <person name="Varghese N."/>
            <person name="Submissions S."/>
        </authorList>
    </citation>
    <scope>NUCLEOTIDE SEQUENCE [LARGE SCALE GENOMIC DNA]</scope>
    <source>
        <strain evidence="10">DSM 24740</strain>
    </source>
</reference>
<dbReference type="GO" id="GO:0004180">
    <property type="term" value="F:carboxypeptidase activity"/>
    <property type="evidence" value="ECO:0007669"/>
    <property type="project" value="UniProtKB-KW"/>
</dbReference>
<dbReference type="PROSITE" id="PS51257">
    <property type="entry name" value="PROKAR_LIPOPROTEIN"/>
    <property type="match status" value="1"/>
</dbReference>
<dbReference type="InterPro" id="IPR003507">
    <property type="entry name" value="S66_fam"/>
</dbReference>
<evidence type="ECO:0000256" key="6">
    <source>
        <dbReference type="PIRSR" id="PIRSR028757-1"/>
    </source>
</evidence>
<keyword evidence="2 9" id="KW-0121">Carboxypeptidase</keyword>
<feature type="domain" description="LD-carboxypeptidase N-terminal" evidence="7">
    <location>
        <begin position="44"/>
        <end position="160"/>
    </location>
</feature>
<comment type="similarity">
    <text evidence="1">Belongs to the peptidase S66 family.</text>
</comment>
<dbReference type="OrthoDB" id="9807329at2"/>
<keyword evidence="10" id="KW-1185">Reference proteome</keyword>
<proteinExistence type="inferred from homology"/>
<evidence type="ECO:0000259" key="8">
    <source>
        <dbReference type="Pfam" id="PF17676"/>
    </source>
</evidence>
<dbReference type="InterPro" id="IPR029062">
    <property type="entry name" value="Class_I_gatase-like"/>
</dbReference>
<dbReference type="GO" id="GO:0006508">
    <property type="term" value="P:proteolysis"/>
    <property type="evidence" value="ECO:0007669"/>
    <property type="project" value="UniProtKB-KW"/>
</dbReference>
<feature type="domain" description="LD-carboxypeptidase C-terminal" evidence="8">
    <location>
        <begin position="206"/>
        <end position="322"/>
    </location>
</feature>
<dbReference type="RefSeq" id="WP_090164973.1">
    <property type="nucleotide sequence ID" value="NZ_FOFB01000001.1"/>
</dbReference>
<dbReference type="Pfam" id="PF17676">
    <property type="entry name" value="Peptidase_S66C"/>
    <property type="match status" value="1"/>
</dbReference>
<feature type="active site" description="Charge relay system" evidence="6">
    <location>
        <position position="307"/>
    </location>
</feature>
<dbReference type="Proteomes" id="UP000199021">
    <property type="component" value="Unassembled WGS sequence"/>
</dbReference>
<evidence type="ECO:0000256" key="1">
    <source>
        <dbReference type="ARBA" id="ARBA00010233"/>
    </source>
</evidence>
<dbReference type="PANTHER" id="PTHR30237:SF2">
    <property type="entry name" value="MUREIN TETRAPEPTIDE CARBOXYPEPTIDASE"/>
    <property type="match status" value="1"/>
</dbReference>
<dbReference type="Gene3D" id="3.40.50.10740">
    <property type="entry name" value="Class I glutamine amidotransferase-like"/>
    <property type="match status" value="1"/>
</dbReference>
<dbReference type="SUPFAM" id="SSF141986">
    <property type="entry name" value="LD-carboxypeptidase A C-terminal domain-like"/>
    <property type="match status" value="1"/>
</dbReference>
<dbReference type="STRING" id="478744.SAMN05444359_101245"/>
<dbReference type="InParanoid" id="A0A1H8ZAJ3"/>
<dbReference type="EMBL" id="FOFB01000001">
    <property type="protein sequence ID" value="SEP61450.1"/>
    <property type="molecule type" value="Genomic_DNA"/>
</dbReference>
<dbReference type="PIRSF" id="PIRSF028757">
    <property type="entry name" value="LD-carboxypeptidase"/>
    <property type="match status" value="1"/>
</dbReference>
<keyword evidence="3" id="KW-0645">Protease</keyword>
<feature type="active site" description="Charge relay system" evidence="6">
    <location>
        <position position="237"/>
    </location>
</feature>
<gene>
    <name evidence="9" type="ORF">SAMN05444359_101245</name>
</gene>
<evidence type="ECO:0000259" key="7">
    <source>
        <dbReference type="Pfam" id="PF02016"/>
    </source>
</evidence>
<keyword evidence="4" id="KW-0378">Hydrolase</keyword>
<sequence>MHRRQFLTASGVLLAATACKTPALTQTSKQAAIHPAPPEPGASIALICPGGPITPERLQKSVALVESFGFKVQPGKNILARNGYLAGTDEERLTDLHAAFSNPDIQAVWAIRGGYGCTRLLPLIDYDLIRANPKLLIGYSDITALLNAFYQQAGLIGIHGPVASSSVEEIDRTGLAQVLGIKERDGSRTKVLTTPTLLSKGEGTVNGVLVGGNLTLLASMTGTPYTVNCKDKIVLLEDVGEKPYRIDRMLTQLRQGANLDKAKGILLGEFVDCEADIDDNSLGLVETLSDRLYDLGVPILAGFPAGHGDRNYPVPIGGRVEMNVDEGSLSWSSFF</sequence>
<dbReference type="InterPro" id="IPR027461">
    <property type="entry name" value="Carboxypeptidase_A_C_sf"/>
</dbReference>
<keyword evidence="5" id="KW-0720">Serine protease</keyword>
<dbReference type="InterPro" id="IPR040449">
    <property type="entry name" value="Peptidase_S66_N"/>
</dbReference>
<dbReference type="FunCoup" id="A0A1H8ZAJ3">
    <property type="interactions" value="84"/>
</dbReference>
<dbReference type="PANTHER" id="PTHR30237">
    <property type="entry name" value="MURAMOYLTETRAPEPTIDE CARBOXYPEPTIDASE"/>
    <property type="match status" value="1"/>
</dbReference>
<evidence type="ECO:0000313" key="10">
    <source>
        <dbReference type="Proteomes" id="UP000199021"/>
    </source>
</evidence>
<dbReference type="SUPFAM" id="SSF52317">
    <property type="entry name" value="Class I glutamine amidotransferase-like"/>
    <property type="match status" value="1"/>
</dbReference>
<evidence type="ECO:0000256" key="2">
    <source>
        <dbReference type="ARBA" id="ARBA00022645"/>
    </source>
</evidence>
<dbReference type="Gene3D" id="3.50.30.60">
    <property type="entry name" value="LD-carboxypeptidase A C-terminal domain-like"/>
    <property type="match status" value="1"/>
</dbReference>
<dbReference type="InterPro" id="IPR040921">
    <property type="entry name" value="Peptidase_S66C"/>
</dbReference>
<evidence type="ECO:0000256" key="5">
    <source>
        <dbReference type="ARBA" id="ARBA00022825"/>
    </source>
</evidence>
<dbReference type="Pfam" id="PF02016">
    <property type="entry name" value="Peptidase_S66"/>
    <property type="match status" value="1"/>
</dbReference>